<gene>
    <name evidence="2" type="ORF">MON38_19285</name>
</gene>
<evidence type="ECO:0000313" key="2">
    <source>
        <dbReference type="EMBL" id="MCI1189572.1"/>
    </source>
</evidence>
<protein>
    <recommendedName>
        <fullName evidence="4">Tetratricopeptide repeat protein</fullName>
    </recommendedName>
</protein>
<dbReference type="InterPro" id="IPR019734">
    <property type="entry name" value="TPR_rpt"/>
</dbReference>
<sequence>MVQRVFWVLVLWVGLSSWVLADGFREQFRAAFKAGDLTGAEKVLTDWEKATPKDPDLYVARFNFLLNKATKRTPVPSEPVAATAGAPAPAPRPQQVLVSYDPAIMAQASAVLKQGISLAPERLDMRMGLAKSYEMAGQPGPLLQTIRETLEARKNGGKPWLWRDGVPLPGPENAFVPAAIEPFASNYWKQPGDKGLENGRPIAELMEEYFPQNSLGYFNMGVYYAHLHKTQESYEKMQQADALDPNDVSTLMNLTRMAIELKQKDKALAYQERLRKLPNGGPAADSFASAMQKL</sequence>
<dbReference type="RefSeq" id="WP_241937798.1">
    <property type="nucleotide sequence ID" value="NZ_JALBGC010000005.1"/>
</dbReference>
<organism evidence="2 3">
    <name type="scientific">Hymenobacter cyanobacteriorum</name>
    <dbReference type="NCBI Taxonomy" id="2926463"/>
    <lineage>
        <taxon>Bacteria</taxon>
        <taxon>Pseudomonadati</taxon>
        <taxon>Bacteroidota</taxon>
        <taxon>Cytophagia</taxon>
        <taxon>Cytophagales</taxon>
        <taxon>Hymenobacteraceae</taxon>
        <taxon>Hymenobacter</taxon>
    </lineage>
</organism>
<dbReference type="InterPro" id="IPR011990">
    <property type="entry name" value="TPR-like_helical_dom_sf"/>
</dbReference>
<evidence type="ECO:0000313" key="3">
    <source>
        <dbReference type="Proteomes" id="UP001139193"/>
    </source>
</evidence>
<dbReference type="SUPFAM" id="SSF48452">
    <property type="entry name" value="TPR-like"/>
    <property type="match status" value="1"/>
</dbReference>
<dbReference type="EMBL" id="JALBGC010000005">
    <property type="protein sequence ID" value="MCI1189572.1"/>
    <property type="molecule type" value="Genomic_DNA"/>
</dbReference>
<name>A0A9X1VK28_9BACT</name>
<dbReference type="AlphaFoldDB" id="A0A9X1VK28"/>
<reference evidence="2" key="1">
    <citation type="submission" date="2022-03" db="EMBL/GenBank/DDBJ databases">
        <title>Bacterial whole genome sequence for Hymenobacter sp. DH14.</title>
        <authorList>
            <person name="Le V."/>
        </authorList>
    </citation>
    <scope>NUCLEOTIDE SEQUENCE</scope>
    <source>
        <strain evidence="2">DH14</strain>
    </source>
</reference>
<dbReference type="Gene3D" id="1.25.40.10">
    <property type="entry name" value="Tetratricopeptide repeat domain"/>
    <property type="match status" value="1"/>
</dbReference>
<dbReference type="Proteomes" id="UP001139193">
    <property type="component" value="Unassembled WGS sequence"/>
</dbReference>
<feature type="repeat" description="TPR" evidence="1">
    <location>
        <begin position="214"/>
        <end position="247"/>
    </location>
</feature>
<evidence type="ECO:0000256" key="1">
    <source>
        <dbReference type="PROSITE-ProRule" id="PRU00339"/>
    </source>
</evidence>
<proteinExistence type="predicted"/>
<evidence type="ECO:0008006" key="4">
    <source>
        <dbReference type="Google" id="ProtNLM"/>
    </source>
</evidence>
<accession>A0A9X1VK28</accession>
<comment type="caution">
    <text evidence="2">The sequence shown here is derived from an EMBL/GenBank/DDBJ whole genome shotgun (WGS) entry which is preliminary data.</text>
</comment>
<dbReference type="PROSITE" id="PS50005">
    <property type="entry name" value="TPR"/>
    <property type="match status" value="1"/>
</dbReference>
<keyword evidence="3" id="KW-1185">Reference proteome</keyword>
<keyword evidence="1" id="KW-0802">TPR repeat</keyword>